<keyword evidence="3" id="KW-0998">Cell outer membrane</keyword>
<keyword evidence="4" id="KW-0732">Signal</keyword>
<dbReference type="InterPro" id="IPR037066">
    <property type="entry name" value="Plug_dom_sf"/>
</dbReference>
<dbReference type="EMBL" id="AP027079">
    <property type="protein sequence ID" value="BDU68074.1"/>
    <property type="molecule type" value="Genomic_DNA"/>
</dbReference>
<name>A0ABN6UV50_9BACT</name>
<reference evidence="6" key="1">
    <citation type="journal article" date="2023" name="Int. J. Syst. Evol. Microbiol.">
        <title>Mesoterricola silvestris gen. nov., sp. nov., Mesoterricola sediminis sp. nov., Geothrix oryzae sp. nov., Geothrix edaphica sp. nov., Geothrix rubra sp. nov., and Geothrix limicola sp. nov., six novel members of Acidobacteriota isolated from soils.</title>
        <authorList>
            <person name="Itoh H."/>
            <person name="Sugisawa Y."/>
            <person name="Mise K."/>
            <person name="Xu Z."/>
            <person name="Kuniyasu M."/>
            <person name="Ushijima N."/>
            <person name="Kawano K."/>
            <person name="Kobayashi E."/>
            <person name="Shiratori Y."/>
            <person name="Masuda Y."/>
            <person name="Senoo K."/>
        </authorList>
    </citation>
    <scope>NUCLEOTIDE SEQUENCE [LARGE SCALE GENOMIC DNA]</scope>
    <source>
        <strain evidence="6">Red222</strain>
    </source>
</reference>
<dbReference type="Pfam" id="PF13620">
    <property type="entry name" value="CarboxypepD_reg"/>
    <property type="match status" value="1"/>
</dbReference>
<dbReference type="Gene3D" id="2.40.170.20">
    <property type="entry name" value="TonB-dependent receptor, beta-barrel domain"/>
    <property type="match status" value="2"/>
</dbReference>
<feature type="signal peptide" evidence="4">
    <location>
        <begin position="1"/>
        <end position="24"/>
    </location>
</feature>
<keyword evidence="2" id="KW-0472">Membrane</keyword>
<comment type="subcellular location">
    <subcellularLocation>
        <location evidence="1">Cell outer membrane</location>
    </subcellularLocation>
</comment>
<proteinExistence type="predicted"/>
<sequence>MHLSSFRMARTAAILVAMGAAAYAAGDGSLYVTVLDAKGQVVTGATVIVSSPTQIGGARTVVTDREGRARFIRLSPGEFKVQVSKEGFQTASLPAVEVKVDQSSSANLKLQPVGSATVEVFSTVTTVDTTTVTAGTQITSAELETLPVGRTQLSTLSLAPGVVATFGNTNGNPTLATGLNRDNFGSGGGRNNTYLVDGVDVTSPEAGTLRTTIAPELIQVQDVKTGAITAEYTARAGLFSSVTTKAGGNEFSGGVTIDYQSASLQDKVGYGKYDVGERSVRDYSAYFMGPIIKDRLWFVGSIQTVKDELTVKLPSGESRTGLNEDSKRFFGKLTWQISPNDLLSFTYNTNPFDFNNLSTPSVVTRRAAKTEQGGNRWIAAYSHQFSDLFVDVRYSHHQEDNKVTGLYTNAGPQNNIVSLSPLTPDQASLGNSSTKDLRVYKKDLLRADLTWLFDLAGKHTMKFGAQSGEDTLTRTSGINQNVAYESFDANTYSWGALPGGNVKSQRTRVLGVINNTPSLKSTAIAAGYTPTGTGGAFQSSDFNAYVFSEVNPAGGYYGYRNNFVSEASSTPKQKTQGFYVQDQWQVGRFTLSPGFRFDKYEYEADNGQSLFKTDYNFAPRVGATYDVKGDGHSKIYAYWGRYIDPIRLDMVRFTGSLQASSTTEDVRMFNTWITAISRGAKGTVDAVFVDKFKLPKTDEFRIGYATDFASIYSFEVVGTLRRDFDIVEDWDIGLYTSADNLEGEARGLYGMGTTPYASLSAPQKRVVDYFRGLAMPVEYFAGGGYTGAQNLARANAGQLNFALANLPGGVRKYKTLDFSLTRREANNWGGFASVSLVDAQGNSFSLGNADYQGDVAQFDPRLPYMNGKLDGSVDWLAKFNLFYHWDMGLQVGMNFNANSGYHYSASEKVGTRVLNSAPTDINQVFTEQAGKFRTDNFWQGDLRVQYGWKWNKQLRSELYLDIINFTNRQEATGLSEGLNVRSGTTTLYNAAVAHTPYAFQAPRRYQLGFRLKF</sequence>
<dbReference type="InterPro" id="IPR036942">
    <property type="entry name" value="Beta-barrel_TonB_sf"/>
</dbReference>
<protein>
    <recommendedName>
        <fullName evidence="7">TonB-dependent receptor</fullName>
    </recommendedName>
</protein>
<dbReference type="Gene3D" id="2.60.40.1120">
    <property type="entry name" value="Carboxypeptidase-like, regulatory domain"/>
    <property type="match status" value="1"/>
</dbReference>
<evidence type="ECO:0008006" key="7">
    <source>
        <dbReference type="Google" id="ProtNLM"/>
    </source>
</evidence>
<dbReference type="Proteomes" id="UP001242010">
    <property type="component" value="Chromosome"/>
</dbReference>
<dbReference type="SUPFAM" id="SSF49452">
    <property type="entry name" value="Starch-binding domain-like"/>
    <property type="match status" value="1"/>
</dbReference>
<evidence type="ECO:0000256" key="2">
    <source>
        <dbReference type="ARBA" id="ARBA00023136"/>
    </source>
</evidence>
<evidence type="ECO:0000313" key="5">
    <source>
        <dbReference type="EMBL" id="BDU68074.1"/>
    </source>
</evidence>
<keyword evidence="6" id="KW-1185">Reference proteome</keyword>
<dbReference type="RefSeq" id="WP_286354700.1">
    <property type="nucleotide sequence ID" value="NZ_AP027079.1"/>
</dbReference>
<organism evidence="5 6">
    <name type="scientific">Geothrix oryzae</name>
    <dbReference type="NCBI Taxonomy" id="2927975"/>
    <lineage>
        <taxon>Bacteria</taxon>
        <taxon>Pseudomonadati</taxon>
        <taxon>Acidobacteriota</taxon>
        <taxon>Holophagae</taxon>
        <taxon>Holophagales</taxon>
        <taxon>Holophagaceae</taxon>
        <taxon>Geothrix</taxon>
    </lineage>
</organism>
<evidence type="ECO:0000313" key="6">
    <source>
        <dbReference type="Proteomes" id="UP001242010"/>
    </source>
</evidence>
<dbReference type="SUPFAM" id="SSF56935">
    <property type="entry name" value="Porins"/>
    <property type="match status" value="1"/>
</dbReference>
<evidence type="ECO:0000256" key="4">
    <source>
        <dbReference type="SAM" id="SignalP"/>
    </source>
</evidence>
<evidence type="ECO:0000256" key="3">
    <source>
        <dbReference type="ARBA" id="ARBA00023237"/>
    </source>
</evidence>
<dbReference type="InterPro" id="IPR013784">
    <property type="entry name" value="Carb-bd-like_fold"/>
</dbReference>
<feature type="chain" id="PRO_5045158000" description="TonB-dependent receptor" evidence="4">
    <location>
        <begin position="25"/>
        <end position="1013"/>
    </location>
</feature>
<evidence type="ECO:0000256" key="1">
    <source>
        <dbReference type="ARBA" id="ARBA00004442"/>
    </source>
</evidence>
<accession>A0ABN6UV50</accession>
<dbReference type="Gene3D" id="2.170.130.10">
    <property type="entry name" value="TonB-dependent receptor, plug domain"/>
    <property type="match status" value="1"/>
</dbReference>
<gene>
    <name evidence="5" type="ORF">GETHOR_01750</name>
</gene>